<keyword evidence="1" id="KW-1133">Transmembrane helix</keyword>
<feature type="transmembrane region" description="Helical" evidence="1">
    <location>
        <begin position="60"/>
        <end position="81"/>
    </location>
</feature>
<evidence type="ECO:0000256" key="1">
    <source>
        <dbReference type="SAM" id="Phobius"/>
    </source>
</evidence>
<evidence type="ECO:0000313" key="2">
    <source>
        <dbReference type="EMBL" id="VAW86000.1"/>
    </source>
</evidence>
<dbReference type="EMBL" id="UOFO01000084">
    <property type="protein sequence ID" value="VAW86000.1"/>
    <property type="molecule type" value="Genomic_DNA"/>
</dbReference>
<proteinExistence type="predicted"/>
<reference evidence="2" key="1">
    <citation type="submission" date="2018-06" db="EMBL/GenBank/DDBJ databases">
        <authorList>
            <person name="Zhirakovskaya E."/>
        </authorList>
    </citation>
    <scope>NUCLEOTIDE SEQUENCE</scope>
</reference>
<keyword evidence="1" id="KW-0812">Transmembrane</keyword>
<accession>A0A3B0ZAK2</accession>
<name>A0A3B0ZAK2_9ZZZZ</name>
<gene>
    <name evidence="2" type="ORF">MNBD_GAMMA16-74</name>
</gene>
<organism evidence="2">
    <name type="scientific">hydrothermal vent metagenome</name>
    <dbReference type="NCBI Taxonomy" id="652676"/>
    <lineage>
        <taxon>unclassified sequences</taxon>
        <taxon>metagenomes</taxon>
        <taxon>ecological metagenomes</taxon>
    </lineage>
</organism>
<sequence>MTNKLSIGNTFMAGVIPAFTTGMGNGSVFGAAVMCAVGRGPFESWGGWGAEAYNPMTFSGFVDAMMLLFGLVFTIICWMAWSRHGALEARGESKPF</sequence>
<feature type="transmembrane region" description="Helical" evidence="1">
    <location>
        <begin position="12"/>
        <end position="40"/>
    </location>
</feature>
<keyword evidence="1" id="KW-0472">Membrane</keyword>
<dbReference type="AlphaFoldDB" id="A0A3B0ZAK2"/>
<protein>
    <submittedName>
        <fullName evidence="2">Uncharacterized protein</fullName>
    </submittedName>
</protein>